<dbReference type="AlphaFoldDB" id="A0A9Q9AUZ8"/>
<gene>
    <name evidence="3" type="ORF">Slin15195_G056900</name>
</gene>
<organism evidence="3 4">
    <name type="scientific">Septoria linicola</name>
    <dbReference type="NCBI Taxonomy" id="215465"/>
    <lineage>
        <taxon>Eukaryota</taxon>
        <taxon>Fungi</taxon>
        <taxon>Dikarya</taxon>
        <taxon>Ascomycota</taxon>
        <taxon>Pezizomycotina</taxon>
        <taxon>Dothideomycetes</taxon>
        <taxon>Dothideomycetidae</taxon>
        <taxon>Mycosphaerellales</taxon>
        <taxon>Mycosphaerellaceae</taxon>
        <taxon>Septoria</taxon>
    </lineage>
</organism>
<feature type="transmembrane region" description="Helical" evidence="2">
    <location>
        <begin position="383"/>
        <end position="403"/>
    </location>
</feature>
<evidence type="ECO:0000256" key="2">
    <source>
        <dbReference type="SAM" id="Phobius"/>
    </source>
</evidence>
<dbReference type="Proteomes" id="UP001056384">
    <property type="component" value="Chromosome 4"/>
</dbReference>
<keyword evidence="4" id="KW-1185">Reference proteome</keyword>
<feature type="region of interest" description="Disordered" evidence="1">
    <location>
        <begin position="407"/>
        <end position="432"/>
    </location>
</feature>
<reference evidence="3" key="1">
    <citation type="submission" date="2022-06" db="EMBL/GenBank/DDBJ databases">
        <title>Complete genome sequences of two strains of the flax pathogen Septoria linicola.</title>
        <authorList>
            <person name="Lapalu N."/>
            <person name="Simon A."/>
            <person name="Demenou B."/>
            <person name="Paumier D."/>
            <person name="Guillot M.-P."/>
            <person name="Gout L."/>
            <person name="Valade R."/>
        </authorList>
    </citation>
    <scope>NUCLEOTIDE SEQUENCE</scope>
    <source>
        <strain evidence="3">SE15195</strain>
    </source>
</reference>
<keyword evidence="2" id="KW-1133">Transmembrane helix</keyword>
<evidence type="ECO:0000313" key="4">
    <source>
        <dbReference type="Proteomes" id="UP001056384"/>
    </source>
</evidence>
<proteinExistence type="predicted"/>
<keyword evidence="2" id="KW-0812">Transmembrane</keyword>
<name>A0A9Q9AUZ8_9PEZI</name>
<protein>
    <submittedName>
        <fullName evidence="3">Uncharacterized protein</fullName>
    </submittedName>
</protein>
<sequence>MATSLKDTLTHTVVTSTIRPTQWDFLTLTMRDVEGSEPTGAAQDAINRVSDSLAMVDTSKGKYLGFSCALRRTPSQLEQAADDEDFVGYSDKQLLDMSTNDVRAVQKRDSDLLVVPDLAGVMDNAIDGVVDDVKPWLDQVEAILKMTGNPAVRQMGLDFLEKELEKRTGIEVDLSKALEKLDEFIGKYGPEAGVFVDMLSTTLDDVKDQGLAKFLAEQLKTIDLAVFHPANKAVAGAAEPKLGIEAIEFLIKHPEAVKLVADHPEALEFLMKHPKIIKHVVDHPGLLKFIMSHPGLIDWIIPGTSKMSAEIESGKPEHDAIPTIVEGLVARAAPSEEMSTTLVTKSIVPSMPTLAPAIPLSENQSSIEGQLPCSTSAGRSANDHFACVTFFLLVVLVMWALGFKSRGARKQNEKTSDESAETSASEKYESLA</sequence>
<accession>A0A9Q9AUZ8</accession>
<dbReference type="EMBL" id="CP099421">
    <property type="protein sequence ID" value="USW52371.1"/>
    <property type="molecule type" value="Genomic_DNA"/>
</dbReference>
<evidence type="ECO:0000256" key="1">
    <source>
        <dbReference type="SAM" id="MobiDB-lite"/>
    </source>
</evidence>
<evidence type="ECO:0000313" key="3">
    <source>
        <dbReference type="EMBL" id="USW52371.1"/>
    </source>
</evidence>
<keyword evidence="2" id="KW-0472">Membrane</keyword>